<dbReference type="InterPro" id="IPR014710">
    <property type="entry name" value="RmlC-like_jellyroll"/>
</dbReference>
<accession>A0A9D9GR74</accession>
<keyword evidence="1" id="KW-0479">Metal-binding</keyword>
<proteinExistence type="predicted"/>
<dbReference type="InterPro" id="IPR013096">
    <property type="entry name" value="Cupin_2"/>
</dbReference>
<reference evidence="3" key="1">
    <citation type="submission" date="2020-10" db="EMBL/GenBank/DDBJ databases">
        <authorList>
            <person name="Gilroy R."/>
        </authorList>
    </citation>
    <scope>NUCLEOTIDE SEQUENCE</scope>
    <source>
        <strain evidence="3">17213</strain>
    </source>
</reference>
<protein>
    <submittedName>
        <fullName evidence="3">Cupin domain-containing protein</fullName>
    </submittedName>
</protein>
<dbReference type="PANTHER" id="PTHR35848">
    <property type="entry name" value="OXALATE-BINDING PROTEIN"/>
    <property type="match status" value="1"/>
</dbReference>
<reference evidence="3" key="2">
    <citation type="journal article" date="2021" name="PeerJ">
        <title>Extensive microbial diversity within the chicken gut microbiome revealed by metagenomics and culture.</title>
        <authorList>
            <person name="Gilroy R."/>
            <person name="Ravi A."/>
            <person name="Getino M."/>
            <person name="Pursley I."/>
            <person name="Horton D.L."/>
            <person name="Alikhan N.F."/>
            <person name="Baker D."/>
            <person name="Gharbi K."/>
            <person name="Hall N."/>
            <person name="Watson M."/>
            <person name="Adriaenssens E.M."/>
            <person name="Foster-Nyarko E."/>
            <person name="Jarju S."/>
            <person name="Secka A."/>
            <person name="Antonio M."/>
            <person name="Oren A."/>
            <person name="Chaudhuri R.R."/>
            <person name="La Ragione R."/>
            <person name="Hildebrand F."/>
            <person name="Pallen M.J."/>
        </authorList>
    </citation>
    <scope>NUCLEOTIDE SEQUENCE</scope>
    <source>
        <strain evidence="3">17213</strain>
    </source>
</reference>
<name>A0A9D9GR74_9GAMM</name>
<evidence type="ECO:0000259" key="2">
    <source>
        <dbReference type="Pfam" id="PF07883"/>
    </source>
</evidence>
<evidence type="ECO:0000256" key="1">
    <source>
        <dbReference type="ARBA" id="ARBA00022723"/>
    </source>
</evidence>
<dbReference type="PANTHER" id="PTHR35848:SF6">
    <property type="entry name" value="CUPIN TYPE-2 DOMAIN-CONTAINING PROTEIN"/>
    <property type="match status" value="1"/>
</dbReference>
<evidence type="ECO:0000313" key="4">
    <source>
        <dbReference type="Proteomes" id="UP000823631"/>
    </source>
</evidence>
<feature type="domain" description="Cupin type-2" evidence="2">
    <location>
        <begin position="34"/>
        <end position="93"/>
    </location>
</feature>
<dbReference type="InterPro" id="IPR011051">
    <property type="entry name" value="RmlC_Cupin_sf"/>
</dbReference>
<dbReference type="CDD" id="cd06985">
    <property type="entry name" value="cupin_BF4112"/>
    <property type="match status" value="1"/>
</dbReference>
<sequence length="123" mass="13279">MANYAVTSIDLNAPRSELHDKLALTGCEVSYNVLPAGAAIPFIHTHKQNEELYLVVKGSGTFYLDGELVEVKAGDNVRIDPACERCIKAGSDGIAYYCIQTKQGSLSAYTMTDGVMVEGKKAF</sequence>
<dbReference type="AlphaFoldDB" id="A0A9D9GR74"/>
<comment type="caution">
    <text evidence="3">The sequence shown here is derived from an EMBL/GenBank/DDBJ whole genome shotgun (WGS) entry which is preliminary data.</text>
</comment>
<dbReference type="GO" id="GO:0046872">
    <property type="term" value="F:metal ion binding"/>
    <property type="evidence" value="ECO:0007669"/>
    <property type="project" value="UniProtKB-KW"/>
</dbReference>
<evidence type="ECO:0000313" key="3">
    <source>
        <dbReference type="EMBL" id="MBO8416497.1"/>
    </source>
</evidence>
<dbReference type="EMBL" id="JADINH010000178">
    <property type="protein sequence ID" value="MBO8416497.1"/>
    <property type="molecule type" value="Genomic_DNA"/>
</dbReference>
<dbReference type="Proteomes" id="UP000823631">
    <property type="component" value="Unassembled WGS sequence"/>
</dbReference>
<dbReference type="Gene3D" id="2.60.120.10">
    <property type="entry name" value="Jelly Rolls"/>
    <property type="match status" value="1"/>
</dbReference>
<dbReference type="SUPFAM" id="SSF51182">
    <property type="entry name" value="RmlC-like cupins"/>
    <property type="match status" value="1"/>
</dbReference>
<dbReference type="InterPro" id="IPR051610">
    <property type="entry name" value="GPI/OXD"/>
</dbReference>
<dbReference type="Pfam" id="PF07883">
    <property type="entry name" value="Cupin_2"/>
    <property type="match status" value="1"/>
</dbReference>
<gene>
    <name evidence="3" type="ORF">IAB19_08970</name>
</gene>
<organism evidence="3 4">
    <name type="scientific">Candidatus Avisuccinivibrio stercorigallinarum</name>
    <dbReference type="NCBI Taxonomy" id="2840704"/>
    <lineage>
        <taxon>Bacteria</taxon>
        <taxon>Pseudomonadati</taxon>
        <taxon>Pseudomonadota</taxon>
        <taxon>Gammaproteobacteria</taxon>
        <taxon>Aeromonadales</taxon>
        <taxon>Succinivibrionaceae</taxon>
        <taxon>Succinivibrionaceae incertae sedis</taxon>
        <taxon>Candidatus Avisuccinivibrio</taxon>
    </lineage>
</organism>